<proteinExistence type="predicted"/>
<dbReference type="EMBL" id="AFXA01000009">
    <property type="protein sequence ID" value="EGV00320.1"/>
    <property type="molecule type" value="Genomic_DNA"/>
</dbReference>
<dbReference type="NCBIfam" id="NF045836">
    <property type="entry name" value="MMB_0454_fam"/>
    <property type="match status" value="1"/>
</dbReference>
<keyword evidence="2" id="KW-1185">Reference proteome</keyword>
<protein>
    <submittedName>
        <fullName evidence="1">Uncharacterized protein</fullName>
    </submittedName>
</protein>
<evidence type="ECO:0000313" key="1">
    <source>
        <dbReference type="EMBL" id="EGV00320.1"/>
    </source>
</evidence>
<accession>F9UJX4</accession>
<organism evidence="1 2">
    <name type="scientific">Mycoplasmopsis columbina SF7</name>
    <dbReference type="NCBI Taxonomy" id="1037410"/>
    <lineage>
        <taxon>Bacteria</taxon>
        <taxon>Bacillati</taxon>
        <taxon>Mycoplasmatota</taxon>
        <taxon>Mycoplasmoidales</taxon>
        <taxon>Metamycoplasmataceae</taxon>
        <taxon>Mycoplasmopsis</taxon>
    </lineage>
</organism>
<dbReference type="STRING" id="1037410.MCSF7_00904"/>
<dbReference type="eggNOG" id="ENOG5030MW1">
    <property type="taxonomic scope" value="Bacteria"/>
</dbReference>
<comment type="caution">
    <text evidence="1">The sequence shown here is derived from an EMBL/GenBank/DDBJ whole genome shotgun (WGS) entry which is preliminary data.</text>
</comment>
<sequence length="100" mass="11721">MNSVTVNYSVNQSYSVTESAFIQMVEQCINDTNFIKLEHEPRIIFAKNQSNVSFVIDVRVKKNKSLYDVINSFTEEFEKRFISLLDIKPESLKVCFFGYY</sequence>
<dbReference type="AlphaFoldDB" id="F9UJX4"/>
<gene>
    <name evidence="1" type="ORF">MCSF7_00904</name>
</gene>
<evidence type="ECO:0000313" key="2">
    <source>
        <dbReference type="Proteomes" id="UP000004978"/>
    </source>
</evidence>
<dbReference type="RefSeq" id="WP_006608591.1">
    <property type="nucleotide sequence ID" value="NZ_AFXA01000009.1"/>
</dbReference>
<reference evidence="1 2" key="1">
    <citation type="journal article" date="2013" name="Genome Announc.">
        <title>Genome Sequence of Mycoplasma columbinum Strain SF7.</title>
        <authorList>
            <person name="Guo Z."/>
            <person name="Xu X."/>
            <person name="Zheng Q."/>
            <person name="Li T."/>
            <person name="Kuang S."/>
            <person name="Zhang Z."/>
            <person name="Chen Y."/>
            <person name="Lu X."/>
            <person name="Zhou R."/>
            <person name="Bi D."/>
            <person name="Jin H."/>
        </authorList>
    </citation>
    <scope>NUCLEOTIDE SEQUENCE [LARGE SCALE GENOMIC DNA]</scope>
    <source>
        <strain evidence="1 2">SF7</strain>
    </source>
</reference>
<dbReference type="InterPro" id="IPR054781">
    <property type="entry name" value="Asp23-rel"/>
</dbReference>
<name>F9UJX4_9BACT</name>
<dbReference type="Proteomes" id="UP000004978">
    <property type="component" value="Unassembled WGS sequence"/>
</dbReference>